<feature type="domain" description="Ribosomal protein eL8/eL30/eS12/Gadd45" evidence="3">
    <location>
        <begin position="2"/>
        <end position="94"/>
    </location>
</feature>
<name>A0A2R7Y2D7_9ARCH</name>
<evidence type="ECO:0000313" key="4">
    <source>
        <dbReference type="EMBL" id="PUA31658.1"/>
    </source>
</evidence>
<dbReference type="SUPFAM" id="SSF55315">
    <property type="entry name" value="L30e-like"/>
    <property type="match status" value="1"/>
</dbReference>
<dbReference type="GO" id="GO:0003723">
    <property type="term" value="F:RNA binding"/>
    <property type="evidence" value="ECO:0007669"/>
    <property type="project" value="InterPro"/>
</dbReference>
<evidence type="ECO:0000313" key="5">
    <source>
        <dbReference type="Proteomes" id="UP000244066"/>
    </source>
</evidence>
<gene>
    <name evidence="4" type="ORF">B9J98_05560</name>
</gene>
<organism evidence="4 5">
    <name type="scientific">Candidatus Terraquivivens tikiterensis</name>
    <dbReference type="NCBI Taxonomy" id="1980982"/>
    <lineage>
        <taxon>Archaea</taxon>
        <taxon>Nitrososphaerota</taxon>
        <taxon>Candidatus Wolframiiraptoraceae</taxon>
        <taxon>Candidatus Terraquivivens</taxon>
    </lineage>
</organism>
<dbReference type="InterPro" id="IPR039109">
    <property type="entry name" value="Ribosomal_eL30-like"/>
</dbReference>
<comment type="caution">
    <text evidence="4">The sequence shown here is derived from an EMBL/GenBank/DDBJ whole genome shotgun (WGS) entry which is preliminary data.</text>
</comment>
<dbReference type="InterPro" id="IPR029064">
    <property type="entry name" value="Ribosomal_eL30-like_sf"/>
</dbReference>
<dbReference type="Pfam" id="PF01248">
    <property type="entry name" value="Ribosomal_L7Ae"/>
    <property type="match status" value="1"/>
</dbReference>
<keyword evidence="2" id="KW-0687">Ribonucleoprotein</keyword>
<dbReference type="GO" id="GO:1990904">
    <property type="term" value="C:ribonucleoprotein complex"/>
    <property type="evidence" value="ECO:0007669"/>
    <property type="project" value="UniProtKB-KW"/>
</dbReference>
<dbReference type="GO" id="GO:0005840">
    <property type="term" value="C:ribosome"/>
    <property type="evidence" value="ECO:0007669"/>
    <property type="project" value="UniProtKB-KW"/>
</dbReference>
<keyword evidence="1 4" id="KW-0689">Ribosomal protein</keyword>
<evidence type="ECO:0000256" key="1">
    <source>
        <dbReference type="ARBA" id="ARBA00022980"/>
    </source>
</evidence>
<dbReference type="AlphaFoldDB" id="A0A2R7Y2D7"/>
<dbReference type="Proteomes" id="UP000244066">
    <property type="component" value="Unassembled WGS sequence"/>
</dbReference>
<dbReference type="PANTHER" id="PTHR11449">
    <property type="entry name" value="RIBOSOMAL PROTEIN L30"/>
    <property type="match status" value="1"/>
</dbReference>
<dbReference type="Gene3D" id="3.30.1330.30">
    <property type="match status" value="1"/>
</dbReference>
<reference evidence="4 5" key="1">
    <citation type="submission" date="2017-04" db="EMBL/GenBank/DDBJ databases">
        <title>Draft Aigarchaeota genome from a New Zealand hot spring.</title>
        <authorList>
            <person name="Reysenbach A.-L."/>
            <person name="Donaho J.A."/>
            <person name="Gerhart J."/>
            <person name="Kelley J.F."/>
            <person name="Kouba K."/>
            <person name="Podar M."/>
            <person name="Stott M."/>
        </authorList>
    </citation>
    <scope>NUCLEOTIDE SEQUENCE [LARGE SCALE GENOMIC DNA]</scope>
    <source>
        <strain evidence="4">NZ13_MG1</strain>
    </source>
</reference>
<dbReference type="NCBIfam" id="NF002172">
    <property type="entry name" value="PRK01018.1"/>
    <property type="match status" value="1"/>
</dbReference>
<accession>A0A2R7Y2D7</accession>
<proteinExistence type="predicted"/>
<evidence type="ECO:0000256" key="2">
    <source>
        <dbReference type="ARBA" id="ARBA00023274"/>
    </source>
</evidence>
<evidence type="ECO:0000259" key="3">
    <source>
        <dbReference type="Pfam" id="PF01248"/>
    </source>
</evidence>
<sequence>MNIRKELEVISRTGKVALGFRQSYLSLLNGKSKLVLLAKNCPSNVEKRIYMASRMVGVPMIKTELSSNEIGYIVGKPFRVSTLSVLDPGSSNILEEVAPEVE</sequence>
<dbReference type="InterPro" id="IPR004038">
    <property type="entry name" value="Ribosomal_eL8/eL30/eS12/Gad45"/>
</dbReference>
<protein>
    <submittedName>
        <fullName evidence="4">50S ribosomal protein L30e</fullName>
    </submittedName>
</protein>
<dbReference type="EMBL" id="NDWU01000014">
    <property type="protein sequence ID" value="PUA31658.1"/>
    <property type="molecule type" value="Genomic_DNA"/>
</dbReference>